<gene>
    <name evidence="4" type="ORF">K239x_19340</name>
</gene>
<dbReference type="InterPro" id="IPR011992">
    <property type="entry name" value="EF-hand-dom_pair"/>
</dbReference>
<dbReference type="AlphaFoldDB" id="A0A517NS77"/>
<feature type="compositionally biased region" description="Gly residues" evidence="1">
    <location>
        <begin position="457"/>
        <end position="490"/>
    </location>
</feature>
<evidence type="ECO:0000256" key="1">
    <source>
        <dbReference type="SAM" id="MobiDB-lite"/>
    </source>
</evidence>
<dbReference type="PROSITE" id="PS50222">
    <property type="entry name" value="EF_HAND_2"/>
    <property type="match status" value="1"/>
</dbReference>
<dbReference type="Gene3D" id="2.130.10.10">
    <property type="entry name" value="YVTN repeat-like/Quinoprotein amine dehydrogenase"/>
    <property type="match status" value="2"/>
</dbReference>
<dbReference type="InterPro" id="IPR015943">
    <property type="entry name" value="WD40/YVTN_repeat-like_dom_sf"/>
</dbReference>
<protein>
    <submittedName>
        <fullName evidence="4">Outer membrane biogenesis protein BamB</fullName>
    </submittedName>
</protein>
<keyword evidence="5" id="KW-1185">Reference proteome</keyword>
<evidence type="ECO:0000256" key="2">
    <source>
        <dbReference type="SAM" id="SignalP"/>
    </source>
</evidence>
<keyword evidence="2" id="KW-0732">Signal</keyword>
<dbReference type="InterPro" id="IPR002372">
    <property type="entry name" value="PQQ_rpt_dom"/>
</dbReference>
<dbReference type="Proteomes" id="UP000319817">
    <property type="component" value="Chromosome"/>
</dbReference>
<evidence type="ECO:0000259" key="3">
    <source>
        <dbReference type="PROSITE" id="PS50222"/>
    </source>
</evidence>
<dbReference type="EMBL" id="CP036526">
    <property type="protein sequence ID" value="QDT09981.1"/>
    <property type="molecule type" value="Genomic_DNA"/>
</dbReference>
<feature type="signal peptide" evidence="2">
    <location>
        <begin position="1"/>
        <end position="21"/>
    </location>
</feature>
<dbReference type="SUPFAM" id="SSF47473">
    <property type="entry name" value="EF-hand"/>
    <property type="match status" value="1"/>
</dbReference>
<feature type="region of interest" description="Disordered" evidence="1">
    <location>
        <begin position="527"/>
        <end position="583"/>
    </location>
</feature>
<proteinExistence type="predicted"/>
<accession>A0A517NS77</accession>
<reference evidence="4 5" key="1">
    <citation type="submission" date="2019-02" db="EMBL/GenBank/DDBJ databases">
        <title>Deep-cultivation of Planctomycetes and their phenomic and genomic characterization uncovers novel biology.</title>
        <authorList>
            <person name="Wiegand S."/>
            <person name="Jogler M."/>
            <person name="Boedeker C."/>
            <person name="Pinto D."/>
            <person name="Vollmers J."/>
            <person name="Rivas-Marin E."/>
            <person name="Kohn T."/>
            <person name="Peeters S.H."/>
            <person name="Heuer A."/>
            <person name="Rast P."/>
            <person name="Oberbeckmann S."/>
            <person name="Bunk B."/>
            <person name="Jeske O."/>
            <person name="Meyerdierks A."/>
            <person name="Storesund J.E."/>
            <person name="Kallscheuer N."/>
            <person name="Luecker S."/>
            <person name="Lage O.M."/>
            <person name="Pohl T."/>
            <person name="Merkel B.J."/>
            <person name="Hornburger P."/>
            <person name="Mueller R.-W."/>
            <person name="Bruemmer F."/>
            <person name="Labrenz M."/>
            <person name="Spormann A.M."/>
            <person name="Op den Camp H."/>
            <person name="Overmann J."/>
            <person name="Amann R."/>
            <person name="Jetten M.S.M."/>
            <person name="Mascher T."/>
            <person name="Medema M.H."/>
            <person name="Devos D.P."/>
            <person name="Kaster A.-K."/>
            <person name="Ovreas L."/>
            <person name="Rohde M."/>
            <person name="Galperin M.Y."/>
            <person name="Jogler C."/>
        </authorList>
    </citation>
    <scope>NUCLEOTIDE SEQUENCE [LARGE SCALE GENOMIC DNA]</scope>
    <source>
        <strain evidence="4 5">K23_9</strain>
    </source>
</reference>
<feature type="domain" description="EF-hand" evidence="3">
    <location>
        <begin position="513"/>
        <end position="548"/>
    </location>
</feature>
<dbReference type="InterPro" id="IPR018391">
    <property type="entry name" value="PQQ_b-propeller_rpt"/>
</dbReference>
<dbReference type="RefSeq" id="WP_145417531.1">
    <property type="nucleotide sequence ID" value="NZ_CP036526.1"/>
</dbReference>
<feature type="compositionally biased region" description="Basic and acidic residues" evidence="1">
    <location>
        <begin position="527"/>
        <end position="538"/>
    </location>
</feature>
<evidence type="ECO:0000313" key="5">
    <source>
        <dbReference type="Proteomes" id="UP000319817"/>
    </source>
</evidence>
<dbReference type="SMART" id="SM00564">
    <property type="entry name" value="PQQ"/>
    <property type="match status" value="4"/>
</dbReference>
<dbReference type="Pfam" id="PF13360">
    <property type="entry name" value="PQQ_2"/>
    <property type="match status" value="1"/>
</dbReference>
<dbReference type="PANTHER" id="PTHR34512:SF30">
    <property type="entry name" value="OUTER MEMBRANE PROTEIN ASSEMBLY FACTOR BAMB"/>
    <property type="match status" value="1"/>
</dbReference>
<dbReference type="GO" id="GO:0005509">
    <property type="term" value="F:calcium ion binding"/>
    <property type="evidence" value="ECO:0007669"/>
    <property type="project" value="InterPro"/>
</dbReference>
<dbReference type="InterPro" id="IPR002048">
    <property type="entry name" value="EF_hand_dom"/>
</dbReference>
<dbReference type="OrthoDB" id="244732at2"/>
<feature type="chain" id="PRO_5021850066" evidence="2">
    <location>
        <begin position="22"/>
        <end position="583"/>
    </location>
</feature>
<feature type="compositionally biased region" description="Basic and acidic residues" evidence="1">
    <location>
        <begin position="566"/>
        <end position="583"/>
    </location>
</feature>
<feature type="region of interest" description="Disordered" evidence="1">
    <location>
        <begin position="444"/>
        <end position="502"/>
    </location>
</feature>
<organism evidence="4 5">
    <name type="scientific">Stieleria marina</name>
    <dbReference type="NCBI Taxonomy" id="1930275"/>
    <lineage>
        <taxon>Bacteria</taxon>
        <taxon>Pseudomonadati</taxon>
        <taxon>Planctomycetota</taxon>
        <taxon>Planctomycetia</taxon>
        <taxon>Pirellulales</taxon>
        <taxon>Pirellulaceae</taxon>
        <taxon>Stieleria</taxon>
    </lineage>
</organism>
<dbReference type="PANTHER" id="PTHR34512">
    <property type="entry name" value="CELL SURFACE PROTEIN"/>
    <property type="match status" value="1"/>
</dbReference>
<sequence length="583" mass="60787" precursor="true">MNRCFQMLVVGLAFANVTAVAEDWPRFRGVAGSGVAGEASSLPDAWSPDANVAWKTELPGPGASSPIIVGGKAFVTCYSGYGLTQEDPGEIENLVRHLVCIDVKTGKKLWQKDVKATLPEDPYSGIGVTAHGYASHTPVCDGTNVYAFFGKGGVHAFDMDGKALWNADAGKESDPAKWGSSSSPVVYKDSVIVTASAESQAIISYDKTTGKELWRQEAKGLDGMWGTPALVKVGDNRTDLVMCVAKEVWGLDPANGKLRWFADATGAEQAYSSVILDGKRVYAFTGRGGGSIALDAGGSGDVSDSKTIWTGTENASFASPVRHESKIYVVSRGVLTIVDAESGKRLKQLRLKGVKETGGRFGSLDYPSPIVVGDRLYYLNGSGQMFVFGLGDDFEQLAVNEVTSDKETFWGSPAVSDGRLLMRSSKHLYCVTDQGDTVKPRELAVASADKTPEAAGRGSGRGPGGAGGGARGGGPNGGAAGGRGGPGGGRPDPLAMFNGMDADKDGKVTMAELEGNRIADRLKTLDKDGDESISKEEFTSGIGSLFRGGGGGRGGSGGGGGGYGNRGKDSRPDRPQRPELVEG</sequence>
<dbReference type="Gene3D" id="1.10.238.10">
    <property type="entry name" value="EF-hand"/>
    <property type="match status" value="1"/>
</dbReference>
<dbReference type="InterPro" id="IPR011047">
    <property type="entry name" value="Quinoprotein_ADH-like_sf"/>
</dbReference>
<evidence type="ECO:0000313" key="4">
    <source>
        <dbReference type="EMBL" id="QDT09981.1"/>
    </source>
</evidence>
<name>A0A517NS77_9BACT</name>
<dbReference type="SUPFAM" id="SSF50998">
    <property type="entry name" value="Quinoprotein alcohol dehydrogenase-like"/>
    <property type="match status" value="1"/>
</dbReference>
<feature type="compositionally biased region" description="Gly residues" evidence="1">
    <location>
        <begin position="546"/>
        <end position="565"/>
    </location>
</feature>